<evidence type="ECO:0000256" key="6">
    <source>
        <dbReference type="ARBA" id="ARBA00022868"/>
    </source>
</evidence>
<keyword evidence="8 12" id="KW-1133">Transmembrane helix</keyword>
<dbReference type="GO" id="GO:0005243">
    <property type="term" value="F:gap junction channel activity"/>
    <property type="evidence" value="ECO:0007669"/>
    <property type="project" value="TreeGrafter"/>
</dbReference>
<evidence type="ECO:0000256" key="3">
    <source>
        <dbReference type="ARBA" id="ARBA00022448"/>
    </source>
</evidence>
<dbReference type="InterPro" id="IPR000990">
    <property type="entry name" value="Innexin"/>
</dbReference>
<evidence type="ECO:0000256" key="4">
    <source>
        <dbReference type="ARBA" id="ARBA00022475"/>
    </source>
</evidence>
<dbReference type="GO" id="GO:0007602">
    <property type="term" value="P:phototransduction"/>
    <property type="evidence" value="ECO:0007669"/>
    <property type="project" value="TreeGrafter"/>
</dbReference>
<dbReference type="GO" id="GO:0005886">
    <property type="term" value="C:plasma membrane"/>
    <property type="evidence" value="ECO:0007669"/>
    <property type="project" value="UniProtKB-SubCell"/>
</dbReference>
<dbReference type="GO" id="GO:0034220">
    <property type="term" value="P:monoatomic ion transmembrane transport"/>
    <property type="evidence" value="ECO:0007669"/>
    <property type="project" value="UniProtKB-KW"/>
</dbReference>
<keyword evidence="10 12" id="KW-0472">Membrane</keyword>
<keyword evidence="9 12" id="KW-0406">Ion transport</keyword>
<comment type="similarity">
    <text evidence="12">Belongs to the pannexin family.</text>
</comment>
<dbReference type="Proteomes" id="UP001381693">
    <property type="component" value="Unassembled WGS sequence"/>
</dbReference>
<gene>
    <name evidence="12" type="primary">inx</name>
    <name evidence="13" type="ORF">SK128_007327</name>
</gene>
<comment type="caution">
    <text evidence="13">The sequence shown here is derived from an EMBL/GenBank/DDBJ whole genome shotgun (WGS) entry which is preliminary data.</text>
</comment>
<evidence type="ECO:0000256" key="1">
    <source>
        <dbReference type="ARBA" id="ARBA00004610"/>
    </source>
</evidence>
<keyword evidence="7" id="KW-0965">Cell junction</keyword>
<keyword evidence="14" id="KW-1185">Reference proteome</keyword>
<dbReference type="PANTHER" id="PTHR11893">
    <property type="entry name" value="INNEXIN"/>
    <property type="match status" value="1"/>
</dbReference>
<accession>A0AAN8X7C7</accession>
<evidence type="ECO:0000256" key="2">
    <source>
        <dbReference type="ARBA" id="ARBA00004651"/>
    </source>
</evidence>
<feature type="transmembrane region" description="Helical" evidence="12">
    <location>
        <begin position="30"/>
        <end position="48"/>
    </location>
</feature>
<dbReference type="GO" id="GO:0005921">
    <property type="term" value="C:gap junction"/>
    <property type="evidence" value="ECO:0007669"/>
    <property type="project" value="UniProtKB-SubCell"/>
</dbReference>
<evidence type="ECO:0000256" key="12">
    <source>
        <dbReference type="RuleBase" id="RU010713"/>
    </source>
</evidence>
<protein>
    <recommendedName>
        <fullName evidence="12">Innexin</fullName>
    </recommendedName>
</protein>
<proteinExistence type="inferred from homology"/>
<evidence type="ECO:0000256" key="8">
    <source>
        <dbReference type="ARBA" id="ARBA00022989"/>
    </source>
</evidence>
<sequence length="393" mass="45379">MAFRALSKVKLKVEVKPVVDSFAFRLHYKYTLLIFLVSAFLATAYDLVGKKIDCMTPFDDPEEECHCEEDSFKEAVDAYCYIMGTFTVDRHHGGKIGVDVPHPGVGPYYGTEAVTYHGYYQWVPIVLFFQGMLFYLPHLLWKVFEGGSFRTIIQNLSIRDYLGSGDNIKNYFTRETQFDELMKYISNHGISHHAWALAFFFFETLNLVVALGMIFFTDWMLGGEFLFYGANVMEVIGMDPLNRTDPMAYVFPKMGKCTFKYFGSSGTIQVTDNMCLIATNVVNEKIYLFLWVWLLLVASVSALWLIMRILMVAIPYLRQSFLKMYVKKEFHRDVATIMETASLSDWFLLVNLGRNMDRMVFSEFIEHFAKESYPEANEIEMDDVGIGRPLSRT</sequence>
<evidence type="ECO:0000313" key="13">
    <source>
        <dbReference type="EMBL" id="KAK7079092.1"/>
    </source>
</evidence>
<dbReference type="PANTHER" id="PTHR11893:SF38">
    <property type="entry name" value="INNEXIN INX7"/>
    <property type="match status" value="1"/>
</dbReference>
<feature type="transmembrane region" description="Helical" evidence="12">
    <location>
        <begin position="119"/>
        <end position="141"/>
    </location>
</feature>
<comment type="subcellular location">
    <subcellularLocation>
        <location evidence="1">Cell junction</location>
        <location evidence="1">Gap junction</location>
    </subcellularLocation>
    <subcellularLocation>
        <location evidence="2 12">Cell membrane</location>
        <topology evidence="2 12">Multi-pass membrane protein</topology>
    </subcellularLocation>
</comment>
<evidence type="ECO:0000256" key="7">
    <source>
        <dbReference type="ARBA" id="ARBA00022949"/>
    </source>
</evidence>
<dbReference type="PROSITE" id="PS51013">
    <property type="entry name" value="PANNEXIN"/>
    <property type="match status" value="1"/>
</dbReference>
<dbReference type="Pfam" id="PF00876">
    <property type="entry name" value="Innexin"/>
    <property type="match status" value="1"/>
</dbReference>
<feature type="transmembrane region" description="Helical" evidence="12">
    <location>
        <begin position="194"/>
        <end position="216"/>
    </location>
</feature>
<keyword evidence="4" id="KW-1003">Cell membrane</keyword>
<evidence type="ECO:0000256" key="11">
    <source>
        <dbReference type="ARBA" id="ARBA00023303"/>
    </source>
</evidence>
<evidence type="ECO:0000256" key="9">
    <source>
        <dbReference type="ARBA" id="ARBA00023065"/>
    </source>
</evidence>
<keyword evidence="3 12" id="KW-0813">Transport</keyword>
<feature type="transmembrane region" description="Helical" evidence="12">
    <location>
        <begin position="290"/>
        <end position="317"/>
    </location>
</feature>
<evidence type="ECO:0000256" key="10">
    <source>
        <dbReference type="ARBA" id="ARBA00023136"/>
    </source>
</evidence>
<dbReference type="EMBL" id="JAXCGZ010007586">
    <property type="protein sequence ID" value="KAK7079092.1"/>
    <property type="molecule type" value="Genomic_DNA"/>
</dbReference>
<organism evidence="13 14">
    <name type="scientific">Halocaridina rubra</name>
    <name type="common">Hawaiian red shrimp</name>
    <dbReference type="NCBI Taxonomy" id="373956"/>
    <lineage>
        <taxon>Eukaryota</taxon>
        <taxon>Metazoa</taxon>
        <taxon>Ecdysozoa</taxon>
        <taxon>Arthropoda</taxon>
        <taxon>Crustacea</taxon>
        <taxon>Multicrustacea</taxon>
        <taxon>Malacostraca</taxon>
        <taxon>Eumalacostraca</taxon>
        <taxon>Eucarida</taxon>
        <taxon>Decapoda</taxon>
        <taxon>Pleocyemata</taxon>
        <taxon>Caridea</taxon>
        <taxon>Atyoidea</taxon>
        <taxon>Atyidae</taxon>
        <taxon>Halocaridina</taxon>
    </lineage>
</organism>
<dbReference type="PRINTS" id="PR01262">
    <property type="entry name" value="INNEXIN"/>
</dbReference>
<reference evidence="13 14" key="1">
    <citation type="submission" date="2023-11" db="EMBL/GenBank/DDBJ databases">
        <title>Halocaridina rubra genome assembly.</title>
        <authorList>
            <person name="Smith C."/>
        </authorList>
    </citation>
    <scope>NUCLEOTIDE SEQUENCE [LARGE SCALE GENOMIC DNA]</scope>
    <source>
        <strain evidence="13">EP-1</strain>
        <tissue evidence="13">Whole</tissue>
    </source>
</reference>
<name>A0AAN8X7C7_HALRR</name>
<keyword evidence="5 12" id="KW-0812">Transmembrane</keyword>
<keyword evidence="11 12" id="KW-0407">Ion channel</keyword>
<evidence type="ECO:0000256" key="5">
    <source>
        <dbReference type="ARBA" id="ARBA00022692"/>
    </source>
</evidence>
<dbReference type="AlphaFoldDB" id="A0AAN8X7C7"/>
<evidence type="ECO:0000313" key="14">
    <source>
        <dbReference type="Proteomes" id="UP001381693"/>
    </source>
</evidence>
<comment type="function">
    <text evidence="12">Structural component of the gap junctions.</text>
</comment>
<keyword evidence="6" id="KW-0303">Gap junction</keyword>